<accession>A0ABN7SK73</accession>
<evidence type="ECO:0000313" key="10">
    <source>
        <dbReference type="Proteomes" id="UP001158576"/>
    </source>
</evidence>
<organism evidence="9 10">
    <name type="scientific">Oikopleura dioica</name>
    <name type="common">Tunicate</name>
    <dbReference type="NCBI Taxonomy" id="34765"/>
    <lineage>
        <taxon>Eukaryota</taxon>
        <taxon>Metazoa</taxon>
        <taxon>Chordata</taxon>
        <taxon>Tunicata</taxon>
        <taxon>Appendicularia</taxon>
        <taxon>Copelata</taxon>
        <taxon>Oikopleuridae</taxon>
        <taxon>Oikopleura</taxon>
    </lineage>
</organism>
<feature type="compositionally biased region" description="Basic residues" evidence="7">
    <location>
        <begin position="309"/>
        <end position="322"/>
    </location>
</feature>
<evidence type="ECO:0000313" key="9">
    <source>
        <dbReference type="EMBL" id="CAG5102970.1"/>
    </source>
</evidence>
<evidence type="ECO:0000256" key="2">
    <source>
        <dbReference type="ARBA" id="ARBA00022723"/>
    </source>
</evidence>
<evidence type="ECO:0000256" key="5">
    <source>
        <dbReference type="ARBA" id="ARBA00023242"/>
    </source>
</evidence>
<evidence type="ECO:0000259" key="8">
    <source>
        <dbReference type="PROSITE" id="PS50114"/>
    </source>
</evidence>
<proteinExistence type="predicted"/>
<dbReference type="SUPFAM" id="SSF57716">
    <property type="entry name" value="Glucocorticoid receptor-like (DNA-binding domain)"/>
    <property type="match status" value="2"/>
</dbReference>
<feature type="domain" description="GATA-type" evidence="8">
    <location>
        <begin position="201"/>
        <end position="256"/>
    </location>
</feature>
<keyword evidence="5" id="KW-0539">Nucleus</keyword>
<dbReference type="PROSITE" id="PS00344">
    <property type="entry name" value="GATA_ZN_FINGER_1"/>
    <property type="match status" value="2"/>
</dbReference>
<feature type="compositionally biased region" description="Pro residues" evidence="7">
    <location>
        <begin position="367"/>
        <end position="377"/>
    </location>
</feature>
<feature type="region of interest" description="Disordered" evidence="7">
    <location>
        <begin position="33"/>
        <end position="122"/>
    </location>
</feature>
<keyword evidence="2" id="KW-0479">Metal-binding</keyword>
<reference evidence="9 10" key="1">
    <citation type="submission" date="2021-04" db="EMBL/GenBank/DDBJ databases">
        <authorList>
            <person name="Bliznina A."/>
        </authorList>
    </citation>
    <scope>NUCLEOTIDE SEQUENCE [LARGE SCALE GENOMIC DNA]</scope>
</reference>
<dbReference type="PANTHER" id="PTHR10071:SF281">
    <property type="entry name" value="BOX A-BINDING FACTOR-RELATED"/>
    <property type="match status" value="1"/>
</dbReference>
<sequence>MSTETTHYHDYSSPNMNFNINYMSSSAFYQDDHHDSGIASNGSSDGSIGSPQSTNDESPKIQAVPLATIETSSAEEAIQPARPNSVEQEPPISPSSGYNDHFAPQYHPHQHSQEHQQPQVSSENPQMNFYHENFYQPQPQYQPAPQNPPALQQESSLPHDYFPNIPSFLPQPHAINQEVAKRPLPDQEIPPAKRSKPSDVSLENRICSNCKATVTPLWRRDEVGNYLCNACGLYYKVNGKPRPLVKPKRRTVPSKREGTICDNCKTTETSLWRKNSAGIAVCNACGLYEKLHGTPRPLTMKKDGAIQTRNRKNKAARSRKRGQVSDPRALAAPYSLPQTHDFSSHLPNMPFPMAMNPMALFGNPPPLPSPYAPPTQTFPPLFQPYQ</sequence>
<keyword evidence="4" id="KW-0862">Zinc</keyword>
<feature type="domain" description="GATA-type" evidence="8">
    <location>
        <begin position="255"/>
        <end position="309"/>
    </location>
</feature>
<keyword evidence="3 6" id="KW-0863">Zinc-finger</keyword>
<dbReference type="SMART" id="SM00401">
    <property type="entry name" value="ZnF_GATA"/>
    <property type="match status" value="2"/>
</dbReference>
<dbReference type="PRINTS" id="PR00619">
    <property type="entry name" value="GATAZNFINGER"/>
</dbReference>
<dbReference type="InterPro" id="IPR000679">
    <property type="entry name" value="Znf_GATA"/>
</dbReference>
<feature type="region of interest" description="Disordered" evidence="7">
    <location>
        <begin position="296"/>
        <end position="334"/>
    </location>
</feature>
<dbReference type="Gene3D" id="3.30.50.10">
    <property type="entry name" value="Erythroid Transcription Factor GATA-1, subunit A"/>
    <property type="match status" value="2"/>
</dbReference>
<dbReference type="InterPro" id="IPR039355">
    <property type="entry name" value="Transcription_factor_GATA"/>
</dbReference>
<dbReference type="PROSITE" id="PS50114">
    <property type="entry name" value="GATA_ZN_FINGER_2"/>
    <property type="match status" value="2"/>
</dbReference>
<name>A0ABN7SK73_OIKDI</name>
<evidence type="ECO:0000256" key="1">
    <source>
        <dbReference type="ARBA" id="ARBA00004123"/>
    </source>
</evidence>
<dbReference type="Proteomes" id="UP001158576">
    <property type="component" value="Chromosome 1"/>
</dbReference>
<evidence type="ECO:0000256" key="6">
    <source>
        <dbReference type="PROSITE-ProRule" id="PRU00094"/>
    </source>
</evidence>
<gene>
    <name evidence="9" type="ORF">OKIOD_LOCUS9318</name>
</gene>
<dbReference type="InterPro" id="IPR013088">
    <property type="entry name" value="Znf_NHR/GATA"/>
</dbReference>
<protein>
    <submittedName>
        <fullName evidence="9">Oidioi.mRNA.OKI2018_I69.chr1.g553.t1.cds</fullName>
    </submittedName>
</protein>
<feature type="region of interest" description="Disordered" evidence="7">
    <location>
        <begin position="136"/>
        <end position="162"/>
    </location>
</feature>
<evidence type="ECO:0000256" key="7">
    <source>
        <dbReference type="SAM" id="MobiDB-lite"/>
    </source>
</evidence>
<dbReference type="CDD" id="cd00202">
    <property type="entry name" value="ZnF_GATA"/>
    <property type="match status" value="2"/>
</dbReference>
<feature type="region of interest" description="Disordered" evidence="7">
    <location>
        <begin position="367"/>
        <end position="386"/>
    </location>
</feature>
<dbReference type="Pfam" id="PF00320">
    <property type="entry name" value="GATA"/>
    <property type="match status" value="2"/>
</dbReference>
<evidence type="ECO:0000256" key="4">
    <source>
        <dbReference type="ARBA" id="ARBA00022833"/>
    </source>
</evidence>
<dbReference type="EMBL" id="OU015566">
    <property type="protein sequence ID" value="CAG5102970.1"/>
    <property type="molecule type" value="Genomic_DNA"/>
</dbReference>
<dbReference type="PANTHER" id="PTHR10071">
    <property type="entry name" value="TRANSCRIPTION FACTOR GATA FAMILY MEMBER"/>
    <property type="match status" value="1"/>
</dbReference>
<comment type="subcellular location">
    <subcellularLocation>
        <location evidence="1">Nucleus</location>
    </subcellularLocation>
</comment>
<feature type="compositionally biased region" description="Polar residues" evidence="7">
    <location>
        <begin position="38"/>
        <end position="56"/>
    </location>
</feature>
<evidence type="ECO:0000256" key="3">
    <source>
        <dbReference type="ARBA" id="ARBA00022771"/>
    </source>
</evidence>
<keyword evidence="10" id="KW-1185">Reference proteome</keyword>